<evidence type="ECO:0000259" key="2">
    <source>
        <dbReference type="SMART" id="SM00899"/>
    </source>
</evidence>
<reference evidence="4" key="1">
    <citation type="submission" date="2016-10" db="EMBL/GenBank/DDBJ databases">
        <authorList>
            <person name="Varghese N."/>
            <person name="Submissions S."/>
        </authorList>
    </citation>
    <scope>NUCLEOTIDE SEQUENCE [LARGE SCALE GENOMIC DNA]</scope>
    <source>
        <strain evidence="4">DSM 5918</strain>
    </source>
</reference>
<dbReference type="Pfam" id="PF04023">
    <property type="entry name" value="FeoA"/>
    <property type="match status" value="1"/>
</dbReference>
<dbReference type="InterPro" id="IPR038157">
    <property type="entry name" value="FeoA_core_dom"/>
</dbReference>
<accession>A0A1I3SAV3</accession>
<evidence type="ECO:0000313" key="4">
    <source>
        <dbReference type="Proteomes" id="UP000198635"/>
    </source>
</evidence>
<dbReference type="InterPro" id="IPR053184">
    <property type="entry name" value="FeoA-like"/>
</dbReference>
<gene>
    <name evidence="3" type="ORF">SAMN04488082_10483</name>
</gene>
<proteinExistence type="predicted"/>
<dbReference type="Gene3D" id="2.30.30.90">
    <property type="match status" value="1"/>
</dbReference>
<dbReference type="EMBL" id="FORX01000004">
    <property type="protein sequence ID" value="SFJ55530.1"/>
    <property type="molecule type" value="Genomic_DNA"/>
</dbReference>
<evidence type="ECO:0000313" key="3">
    <source>
        <dbReference type="EMBL" id="SFJ55530.1"/>
    </source>
</evidence>
<feature type="domain" description="Ferrous iron transporter FeoA-like" evidence="2">
    <location>
        <begin position="14"/>
        <end position="84"/>
    </location>
</feature>
<dbReference type="STRING" id="52560.SAMN04488082_10483"/>
<keyword evidence="4" id="KW-1185">Reference proteome</keyword>
<sequence>MFFCKLKDTANGVRTLCDLKDGEKAVVRCLVKSQGCHLSKLAAMGITPGTQIEMISNASGPLMVLVRSSRLCLCRSLGKSIVVE</sequence>
<dbReference type="GO" id="GO:0046914">
    <property type="term" value="F:transition metal ion binding"/>
    <property type="evidence" value="ECO:0007669"/>
    <property type="project" value="InterPro"/>
</dbReference>
<dbReference type="SMART" id="SM00899">
    <property type="entry name" value="FeoA"/>
    <property type="match status" value="1"/>
</dbReference>
<dbReference type="PANTHER" id="PTHR43151">
    <property type="entry name" value="FEOA FAMILY PROTEIN"/>
    <property type="match status" value="1"/>
</dbReference>
<protein>
    <submittedName>
        <fullName evidence="3">Ferrous iron transport protein A</fullName>
    </submittedName>
</protein>
<dbReference type="RefSeq" id="WP_092191251.1">
    <property type="nucleotide sequence ID" value="NZ_FORX01000004.1"/>
</dbReference>
<name>A0A1I3SAV3_9BACT</name>
<dbReference type="Proteomes" id="UP000198635">
    <property type="component" value="Unassembled WGS sequence"/>
</dbReference>
<dbReference type="InterPro" id="IPR007167">
    <property type="entry name" value="Fe-transptr_FeoA-like"/>
</dbReference>
<organism evidence="3 4">
    <name type="scientific">Desulfomicrobium apsheronum</name>
    <dbReference type="NCBI Taxonomy" id="52560"/>
    <lineage>
        <taxon>Bacteria</taxon>
        <taxon>Pseudomonadati</taxon>
        <taxon>Thermodesulfobacteriota</taxon>
        <taxon>Desulfovibrionia</taxon>
        <taxon>Desulfovibrionales</taxon>
        <taxon>Desulfomicrobiaceae</taxon>
        <taxon>Desulfomicrobium</taxon>
    </lineage>
</organism>
<dbReference type="PANTHER" id="PTHR43151:SF1">
    <property type="entry name" value="SSR2333 PROTEIN"/>
    <property type="match status" value="1"/>
</dbReference>
<keyword evidence="1" id="KW-0408">Iron</keyword>
<dbReference type="InterPro" id="IPR008988">
    <property type="entry name" value="Transcriptional_repressor_C"/>
</dbReference>
<dbReference type="OrthoDB" id="7690445at2"/>
<dbReference type="AlphaFoldDB" id="A0A1I3SAV3"/>
<dbReference type="SUPFAM" id="SSF50037">
    <property type="entry name" value="C-terminal domain of transcriptional repressors"/>
    <property type="match status" value="1"/>
</dbReference>
<evidence type="ECO:0000256" key="1">
    <source>
        <dbReference type="ARBA" id="ARBA00023004"/>
    </source>
</evidence>